<geneLocation type="mitochondrion" evidence="2"/>
<reference evidence="2" key="1">
    <citation type="submission" date="2020-08" db="EMBL/GenBank/DDBJ databases">
        <title>DNAmark Project.</title>
        <authorList>
            <person name="Leerhoei F."/>
        </authorList>
    </citation>
    <scope>NUCLEOTIDE SEQUENCE</scope>
    <source>
        <strain evidence="2">DM408</strain>
    </source>
</reference>
<sequence length="173" mass="20606">MLKSLIYIFYLFMLLILIYFILHPNLSVIQSMILLMLFTISTSISLSIQYTFSLYSFLIFLMIIGGLMILFMMFLSLISNQYMNSKWKTFILPSIFISSLMFLFYKLSTLNINMINLSIKFNKFNQSFMNINQLMEFPFNNYIIILMFFLLFNLILITKICIINSKPLRMIKK</sequence>
<keyword evidence="1" id="KW-1133">Transmembrane helix</keyword>
<organism evidence="2">
    <name type="scientific">Vespa crabro</name>
    <name type="common">European hornet</name>
    <dbReference type="NCBI Taxonomy" id="7445"/>
    <lineage>
        <taxon>Eukaryota</taxon>
        <taxon>Metazoa</taxon>
        <taxon>Ecdysozoa</taxon>
        <taxon>Arthropoda</taxon>
        <taxon>Hexapoda</taxon>
        <taxon>Insecta</taxon>
        <taxon>Pterygota</taxon>
        <taxon>Neoptera</taxon>
        <taxon>Endopterygota</taxon>
        <taxon>Hymenoptera</taxon>
        <taxon>Apocrita</taxon>
        <taxon>Aculeata</taxon>
        <taxon>Vespoidea</taxon>
        <taxon>Vespidae</taxon>
        <taxon>Vespinae</taxon>
        <taxon>Vespa</taxon>
    </lineage>
</organism>
<keyword evidence="2" id="KW-0496">Mitochondrion</keyword>
<protein>
    <submittedName>
        <fullName evidence="2">NADH dehydrogenase subunit 6</fullName>
    </submittedName>
</protein>
<name>A0A7L7S1G3_VESCR</name>
<feature type="transmembrane region" description="Helical" evidence="1">
    <location>
        <begin position="142"/>
        <end position="163"/>
    </location>
</feature>
<dbReference type="AlphaFoldDB" id="A0A7L7S1G3"/>
<keyword evidence="1" id="KW-0812">Transmembrane</keyword>
<feature type="transmembrane region" description="Helical" evidence="1">
    <location>
        <begin position="58"/>
        <end position="78"/>
    </location>
</feature>
<keyword evidence="1" id="KW-0472">Membrane</keyword>
<evidence type="ECO:0000256" key="1">
    <source>
        <dbReference type="SAM" id="Phobius"/>
    </source>
</evidence>
<feature type="transmembrane region" description="Helical" evidence="1">
    <location>
        <begin position="6"/>
        <end position="22"/>
    </location>
</feature>
<proteinExistence type="predicted"/>
<feature type="transmembrane region" description="Helical" evidence="1">
    <location>
        <begin position="90"/>
        <end position="108"/>
    </location>
</feature>
<evidence type="ECO:0000313" key="2">
    <source>
        <dbReference type="EMBL" id="QNV12087.1"/>
    </source>
</evidence>
<gene>
    <name evidence="2" type="primary">ND6</name>
</gene>
<feature type="transmembrane region" description="Helical" evidence="1">
    <location>
        <begin position="34"/>
        <end position="52"/>
    </location>
</feature>
<dbReference type="EMBL" id="MT862429">
    <property type="protein sequence ID" value="QNV12087.1"/>
    <property type="molecule type" value="Genomic_DNA"/>
</dbReference>
<accession>A0A7L7S1G3</accession>